<evidence type="ECO:0000259" key="9">
    <source>
        <dbReference type="Pfam" id="PF08790"/>
    </source>
</evidence>
<keyword evidence="4 7" id="KW-0863">Zinc-finger</keyword>
<protein>
    <recommendedName>
        <fullName evidence="13">Zinc finger C2H2 LYAR-type domain-containing protein</fullName>
    </recommendedName>
</protein>
<dbReference type="GO" id="GO:0008270">
    <property type="term" value="F:zinc ion binding"/>
    <property type="evidence" value="ECO:0007669"/>
    <property type="project" value="UniProtKB-KW"/>
</dbReference>
<evidence type="ECO:0000256" key="8">
    <source>
        <dbReference type="SAM" id="MobiDB-lite"/>
    </source>
</evidence>
<dbReference type="GO" id="GO:0005730">
    <property type="term" value="C:nucleolus"/>
    <property type="evidence" value="ECO:0000318"/>
    <property type="project" value="GO_Central"/>
</dbReference>
<evidence type="ECO:0000256" key="2">
    <source>
        <dbReference type="ARBA" id="ARBA00022723"/>
    </source>
</evidence>
<dbReference type="OrthoDB" id="21474at2759"/>
<dbReference type="PANTHER" id="PTHR13100">
    <property type="entry name" value="CELL GROWTH-REGULATING NUCLEOLAR PROTEIN LYAR"/>
    <property type="match status" value="1"/>
</dbReference>
<name>A0A8R1Z9U0_PRIPA</name>
<dbReference type="Pfam" id="PF25879">
    <property type="entry name" value="WHD_LYAR"/>
    <property type="match status" value="1"/>
</dbReference>
<feature type="compositionally biased region" description="Basic and acidic residues" evidence="8">
    <location>
        <begin position="161"/>
        <end position="174"/>
    </location>
</feature>
<dbReference type="EnsemblMetazoa" id="PPA46804.1">
    <property type="protein sequence ID" value="PPA46804.1"/>
    <property type="gene ID" value="WBGene00304583"/>
</dbReference>
<evidence type="ECO:0008006" key="13">
    <source>
        <dbReference type="Google" id="ProtNLM"/>
    </source>
</evidence>
<evidence type="ECO:0000259" key="10">
    <source>
        <dbReference type="Pfam" id="PF25879"/>
    </source>
</evidence>
<reference evidence="11" key="2">
    <citation type="submission" date="2022-06" db="UniProtKB">
        <authorList>
            <consortium name="EnsemblMetazoa"/>
        </authorList>
    </citation>
    <scope>IDENTIFICATION</scope>
    <source>
        <strain evidence="11">PS312</strain>
    </source>
</reference>
<organism evidence="11 12">
    <name type="scientific">Pristionchus pacificus</name>
    <name type="common">Parasitic nematode worm</name>
    <dbReference type="NCBI Taxonomy" id="54126"/>
    <lineage>
        <taxon>Eukaryota</taxon>
        <taxon>Metazoa</taxon>
        <taxon>Ecdysozoa</taxon>
        <taxon>Nematoda</taxon>
        <taxon>Chromadorea</taxon>
        <taxon>Rhabditida</taxon>
        <taxon>Rhabditina</taxon>
        <taxon>Diplogasteromorpha</taxon>
        <taxon>Diplogasteroidea</taxon>
        <taxon>Neodiplogasteridae</taxon>
        <taxon>Pristionchus</taxon>
    </lineage>
</organism>
<dbReference type="FunFam" id="3.30.1490.490:FF:000001">
    <property type="entry name" value="cell growth-regulating nucleolar protein-like"/>
    <property type="match status" value="1"/>
</dbReference>
<feature type="domain" description="Cell growth-regulating nucleolar protein-like winged helix" evidence="10">
    <location>
        <begin position="188"/>
        <end position="252"/>
    </location>
</feature>
<dbReference type="InterPro" id="IPR058719">
    <property type="entry name" value="WHD_LYAR"/>
</dbReference>
<dbReference type="Proteomes" id="UP000005239">
    <property type="component" value="Unassembled WGS sequence"/>
</dbReference>
<sequence>MVFFSCDRCNESLKKNQVEKHTFRCRDATYSCIDCQQHFDSYSYAQHVKCITEDQKYGGKNFVAKEAKGETKQNVWVDQVDRAIEAVKDKQLKELLQKIQGFANIPRKEAKFINFLVNSIKIRNRDLCSRAWGAIAEEAAKIKKEEEEIKKAAEAAKKAEEAEKKVEEKEKEDENGAAVGNGETTISFKWKATIKRKLKENGGEMKVKKLRTAVLDEYRSVEGEEEGDELIALFDEKIQKAGIVVDGKKASLK</sequence>
<comment type="subcellular location">
    <subcellularLocation>
        <location evidence="1">Nucleus</location>
    </subcellularLocation>
</comment>
<evidence type="ECO:0000256" key="1">
    <source>
        <dbReference type="ARBA" id="ARBA00004123"/>
    </source>
</evidence>
<dbReference type="SUPFAM" id="SSF57667">
    <property type="entry name" value="beta-beta-alpha zinc fingers"/>
    <property type="match status" value="2"/>
</dbReference>
<evidence type="ECO:0000256" key="5">
    <source>
        <dbReference type="ARBA" id="ARBA00022833"/>
    </source>
</evidence>
<feature type="region of interest" description="Disordered" evidence="8">
    <location>
        <begin position="161"/>
        <end position="180"/>
    </location>
</feature>
<evidence type="ECO:0000256" key="6">
    <source>
        <dbReference type="ARBA" id="ARBA00023242"/>
    </source>
</evidence>
<evidence type="ECO:0000256" key="4">
    <source>
        <dbReference type="ARBA" id="ARBA00022771"/>
    </source>
</evidence>
<dbReference type="Gene3D" id="3.30.1490.490">
    <property type="match status" value="1"/>
</dbReference>
<dbReference type="InterPro" id="IPR014898">
    <property type="entry name" value="Znf_C2H2_LYAR"/>
</dbReference>
<proteinExistence type="predicted"/>
<gene>
    <name evidence="11" type="primary">WBGene00304583</name>
</gene>
<reference evidence="12" key="1">
    <citation type="journal article" date="2008" name="Nat. Genet.">
        <title>The Pristionchus pacificus genome provides a unique perspective on nematode lifestyle and parasitism.</title>
        <authorList>
            <person name="Dieterich C."/>
            <person name="Clifton S.W."/>
            <person name="Schuster L.N."/>
            <person name="Chinwalla A."/>
            <person name="Delehaunty K."/>
            <person name="Dinkelacker I."/>
            <person name="Fulton L."/>
            <person name="Fulton R."/>
            <person name="Godfrey J."/>
            <person name="Minx P."/>
            <person name="Mitreva M."/>
            <person name="Roeseler W."/>
            <person name="Tian H."/>
            <person name="Witte H."/>
            <person name="Yang S.P."/>
            <person name="Wilson R.K."/>
            <person name="Sommer R.J."/>
        </authorList>
    </citation>
    <scope>NUCLEOTIDE SEQUENCE [LARGE SCALE GENOMIC DNA]</scope>
    <source>
        <strain evidence="12">PS312</strain>
    </source>
</reference>
<dbReference type="GO" id="GO:0000122">
    <property type="term" value="P:negative regulation of transcription by RNA polymerase II"/>
    <property type="evidence" value="ECO:0000318"/>
    <property type="project" value="GO_Central"/>
</dbReference>
<feature type="domain" description="Zinc finger C2H2 LYAR-type" evidence="9">
    <location>
        <begin position="30"/>
        <end position="57"/>
    </location>
</feature>
<dbReference type="InterPro" id="IPR039999">
    <property type="entry name" value="LYAR"/>
</dbReference>
<keyword evidence="6" id="KW-0539">Nucleus</keyword>
<evidence type="ECO:0000256" key="3">
    <source>
        <dbReference type="ARBA" id="ARBA00022737"/>
    </source>
</evidence>
<keyword evidence="5" id="KW-0862">Zinc</keyword>
<dbReference type="AlphaFoldDB" id="A0A8R1Z9U0"/>
<keyword evidence="2" id="KW-0479">Metal-binding</keyword>
<accession>A0A8R1Z9U0</accession>
<evidence type="ECO:0000256" key="7">
    <source>
        <dbReference type="PROSITE-ProRule" id="PRU01145"/>
    </source>
</evidence>
<dbReference type="GO" id="GO:0006364">
    <property type="term" value="P:rRNA processing"/>
    <property type="evidence" value="ECO:0000318"/>
    <property type="project" value="GO_Central"/>
</dbReference>
<dbReference type="GO" id="GO:0003677">
    <property type="term" value="F:DNA binding"/>
    <property type="evidence" value="ECO:0000318"/>
    <property type="project" value="GO_Central"/>
</dbReference>
<dbReference type="PROSITE" id="PS51804">
    <property type="entry name" value="ZF_C2HC_LYAR"/>
    <property type="match status" value="2"/>
</dbReference>
<keyword evidence="12" id="KW-1185">Reference proteome</keyword>
<dbReference type="PANTHER" id="PTHR13100:SF10">
    <property type="entry name" value="CELL GROWTH-REGULATING NUCLEOLAR PROTEIN"/>
    <property type="match status" value="1"/>
</dbReference>
<dbReference type="InterPro" id="IPR036236">
    <property type="entry name" value="Znf_C2H2_sf"/>
</dbReference>
<keyword evidence="3" id="KW-0677">Repeat</keyword>
<dbReference type="Pfam" id="PF08790">
    <property type="entry name" value="zf-LYAR"/>
    <property type="match status" value="1"/>
</dbReference>
<evidence type="ECO:0000313" key="11">
    <source>
        <dbReference type="EnsemblMetazoa" id="PPA46804.1"/>
    </source>
</evidence>
<evidence type="ECO:0000313" key="12">
    <source>
        <dbReference type="Proteomes" id="UP000005239"/>
    </source>
</evidence>